<dbReference type="PANTHER" id="PTHR11735:SF6">
    <property type="entry name" value="TRNA N6-ADENOSINE THREONYLCARBAMOYLTRANSFERASE, MITOCHONDRIAL"/>
    <property type="match status" value="1"/>
</dbReference>
<reference evidence="10" key="1">
    <citation type="submission" date="2016-06" db="EMBL/GenBank/DDBJ databases">
        <title>NZP2037 Pacbio-Illumina hybrid assembly.</title>
        <authorList>
            <person name="Ramsay J.P."/>
        </authorList>
    </citation>
    <scope>NUCLEOTIDE SEQUENCE [LARGE SCALE GENOMIC DNA]</scope>
    <source>
        <strain evidence="10">R7ANS::ICEMlSym2042</strain>
    </source>
</reference>
<keyword evidence="7" id="KW-0963">Cytoplasm</keyword>
<dbReference type="InterPro" id="IPR000905">
    <property type="entry name" value="Gcp-like_dom"/>
</dbReference>
<evidence type="ECO:0000259" key="8">
    <source>
        <dbReference type="Pfam" id="PF00814"/>
    </source>
</evidence>
<feature type="binding site" evidence="7">
    <location>
        <position position="312"/>
    </location>
    <ligand>
        <name>Fe cation</name>
        <dbReference type="ChEBI" id="CHEBI:24875"/>
    </ligand>
</feature>
<dbReference type="HAMAP" id="MF_01445">
    <property type="entry name" value="TsaD"/>
    <property type="match status" value="1"/>
</dbReference>
<comment type="subcellular location">
    <subcellularLocation>
        <location evidence="7">Cytoplasm</location>
    </subcellularLocation>
</comment>
<dbReference type="GO" id="GO:0005737">
    <property type="term" value="C:cytoplasm"/>
    <property type="evidence" value="ECO:0007669"/>
    <property type="project" value="UniProtKB-SubCell"/>
</dbReference>
<dbReference type="GO" id="GO:0005506">
    <property type="term" value="F:iron ion binding"/>
    <property type="evidence" value="ECO:0007669"/>
    <property type="project" value="UniProtKB-UniRule"/>
</dbReference>
<sequence length="362" mass="37332">MIRVLGIETSCDETAASVVALEGDAAPKILSNIVLSQIEEHAAFGGVVPEIAARAHVEALDGIVEAALADSGTTLADIDAIAATAGPGLVGGLIVGLMTAKAIAAAAGKPLIAVNHLEGHALTARLTDGLEFPYLLLLVSGGHTQILAVRGVGDYQRWATTIDDALGEAFDKTAKMLGLPYPGGPNVEKAAQTGNASRFAFPRPMKGSARPDFSFSGLKTAVRQAATAIEPLGDQDVADICASFQAAVADALADRVSRALARFSQTFPGTKNPALVVAGGVAANHTIKATLERLCAEAGFTFVAPPLKLCTDNAAMIAWAGIERLREGMAQENGFDFVPRSRWPLDSISAPMVGSGRRGAKA</sequence>
<comment type="function">
    <text evidence="7">Required for the formation of a threonylcarbamoyl group on adenosine at position 37 (t(6)A37) in tRNAs that read codons beginning with adenine. Is involved in the transfer of the threonylcarbamoyl moiety of threonylcarbamoyl-AMP (TC-AMP) to the N6 group of A37, together with TsaE and TsaB. TsaD likely plays a direct catalytic role in this reaction.</text>
</comment>
<accession>A0A1A5I257</accession>
<evidence type="ECO:0000313" key="10">
    <source>
        <dbReference type="Proteomes" id="UP000093748"/>
    </source>
</evidence>
<feature type="binding site" evidence="7">
    <location>
        <position position="171"/>
    </location>
    <ligand>
        <name>substrate</name>
    </ligand>
</feature>
<keyword evidence="4 7" id="KW-0408">Iron</keyword>
<dbReference type="PRINTS" id="PR00789">
    <property type="entry name" value="OSIALOPTASE"/>
</dbReference>
<dbReference type="AlphaFoldDB" id="A0A1A5I257"/>
<evidence type="ECO:0000256" key="3">
    <source>
        <dbReference type="ARBA" id="ARBA00022723"/>
    </source>
</evidence>
<feature type="binding site" evidence="7">
    <location>
        <position position="284"/>
    </location>
    <ligand>
        <name>substrate</name>
    </ligand>
</feature>
<dbReference type="GO" id="GO:0061711">
    <property type="term" value="F:tRNA N(6)-L-threonylcarbamoyladenine synthase activity"/>
    <property type="evidence" value="ECO:0007669"/>
    <property type="project" value="UniProtKB-EC"/>
</dbReference>
<keyword evidence="5 7" id="KW-0012">Acyltransferase</keyword>
<feature type="binding site" evidence="7">
    <location>
        <position position="184"/>
    </location>
    <ligand>
        <name>substrate</name>
    </ligand>
</feature>
<comment type="catalytic activity">
    <reaction evidence="6 7">
        <text>L-threonylcarbamoyladenylate + adenosine(37) in tRNA = N(6)-L-threonylcarbamoyladenosine(37) in tRNA + AMP + H(+)</text>
        <dbReference type="Rhea" id="RHEA:37059"/>
        <dbReference type="Rhea" id="RHEA-COMP:10162"/>
        <dbReference type="Rhea" id="RHEA-COMP:10163"/>
        <dbReference type="ChEBI" id="CHEBI:15378"/>
        <dbReference type="ChEBI" id="CHEBI:73682"/>
        <dbReference type="ChEBI" id="CHEBI:74411"/>
        <dbReference type="ChEBI" id="CHEBI:74418"/>
        <dbReference type="ChEBI" id="CHEBI:456215"/>
        <dbReference type="EC" id="2.3.1.234"/>
    </reaction>
</comment>
<dbReference type="FunFam" id="3.30.420.40:FF:000012">
    <property type="entry name" value="tRNA N6-adenosine threonylcarbamoyltransferase"/>
    <property type="match status" value="1"/>
</dbReference>
<comment type="similarity">
    <text evidence="7">Belongs to the KAE1 / TsaD family.</text>
</comment>
<dbReference type="PANTHER" id="PTHR11735">
    <property type="entry name" value="TRNA N6-ADENOSINE THREONYLCARBAMOYLTRANSFERASE"/>
    <property type="match status" value="1"/>
</dbReference>
<keyword evidence="3 7" id="KW-0479">Metal-binding</keyword>
<dbReference type="Pfam" id="PF00814">
    <property type="entry name" value="TsaD"/>
    <property type="match status" value="1"/>
</dbReference>
<evidence type="ECO:0000256" key="6">
    <source>
        <dbReference type="ARBA" id="ARBA00048117"/>
    </source>
</evidence>
<keyword evidence="1 7" id="KW-0808">Transferase</keyword>
<evidence type="ECO:0000256" key="7">
    <source>
        <dbReference type="HAMAP-Rule" id="MF_01445"/>
    </source>
</evidence>
<dbReference type="InterPro" id="IPR022450">
    <property type="entry name" value="TsaD"/>
</dbReference>
<name>A0A1A5I257_RHILI</name>
<evidence type="ECO:0000256" key="5">
    <source>
        <dbReference type="ARBA" id="ARBA00023315"/>
    </source>
</evidence>
<dbReference type="GO" id="GO:0002949">
    <property type="term" value="P:tRNA threonylcarbamoyladenosine modification"/>
    <property type="evidence" value="ECO:0007669"/>
    <property type="project" value="UniProtKB-UniRule"/>
</dbReference>
<dbReference type="EC" id="2.3.1.234" evidence="7"/>
<evidence type="ECO:0000256" key="4">
    <source>
        <dbReference type="ARBA" id="ARBA00023004"/>
    </source>
</evidence>
<gene>
    <name evidence="7" type="primary">tsaD</name>
    <name evidence="9" type="ORF">BAE39_05620</name>
</gene>
<feature type="domain" description="Gcp-like" evidence="8">
    <location>
        <begin position="28"/>
        <end position="319"/>
    </location>
</feature>
<comment type="cofactor">
    <cofactor evidence="7">
        <name>Fe(2+)</name>
        <dbReference type="ChEBI" id="CHEBI:29033"/>
    </cofactor>
    <text evidence="7">Binds 1 Fe(2+) ion per subunit.</text>
</comment>
<feature type="binding site" evidence="7">
    <location>
        <position position="188"/>
    </location>
    <ligand>
        <name>substrate</name>
    </ligand>
</feature>
<dbReference type="EMBL" id="LZTJ01000001">
    <property type="protein sequence ID" value="OBP82997.1"/>
    <property type="molecule type" value="Genomic_DNA"/>
</dbReference>
<dbReference type="NCBIfam" id="TIGR00329">
    <property type="entry name" value="gcp_kae1"/>
    <property type="match status" value="1"/>
</dbReference>
<comment type="caution">
    <text evidence="9">The sequence shown here is derived from an EMBL/GenBank/DDBJ whole genome shotgun (WGS) entry which is preliminary data.</text>
</comment>
<dbReference type="NCBIfam" id="TIGR03723">
    <property type="entry name" value="T6A_TsaD_YgjD"/>
    <property type="match status" value="1"/>
</dbReference>
<feature type="binding site" evidence="7">
    <location>
        <position position="116"/>
    </location>
    <ligand>
        <name>Fe cation</name>
        <dbReference type="ChEBI" id="CHEBI:24875"/>
    </ligand>
</feature>
<feature type="binding site" evidence="7">
    <location>
        <position position="120"/>
    </location>
    <ligand>
        <name>Fe cation</name>
        <dbReference type="ChEBI" id="CHEBI:24875"/>
    </ligand>
</feature>
<proteinExistence type="inferred from homology"/>
<dbReference type="InterPro" id="IPR017861">
    <property type="entry name" value="KAE1/TsaD"/>
</dbReference>
<evidence type="ECO:0000256" key="2">
    <source>
        <dbReference type="ARBA" id="ARBA00022694"/>
    </source>
</evidence>
<evidence type="ECO:0000313" key="9">
    <source>
        <dbReference type="EMBL" id="OBP82997.1"/>
    </source>
</evidence>
<dbReference type="SUPFAM" id="SSF53067">
    <property type="entry name" value="Actin-like ATPase domain"/>
    <property type="match status" value="2"/>
</dbReference>
<dbReference type="OrthoDB" id="9806197at2"/>
<evidence type="ECO:0000256" key="1">
    <source>
        <dbReference type="ARBA" id="ARBA00022679"/>
    </source>
</evidence>
<protein>
    <recommendedName>
        <fullName evidence="7">tRNA N6-adenosine threonylcarbamoyltransferase</fullName>
        <ecNumber evidence="7">2.3.1.234</ecNumber>
    </recommendedName>
    <alternativeName>
        <fullName evidence="7">N6-L-threonylcarbamoyladenine synthase</fullName>
        <shortName evidence="7">t(6)A synthase</shortName>
    </alternativeName>
    <alternativeName>
        <fullName evidence="7">t(6)A37 threonylcarbamoyladenosine biosynthesis protein TsaD</fullName>
    </alternativeName>
    <alternativeName>
        <fullName evidence="7">tRNA threonylcarbamoyladenosine biosynthesis protein TsaD</fullName>
    </alternativeName>
</protein>
<dbReference type="CDD" id="cd24133">
    <property type="entry name" value="ASKHA_NBD_TsaD_bac"/>
    <property type="match status" value="1"/>
</dbReference>
<feature type="binding site" evidence="7">
    <location>
        <begin position="138"/>
        <end position="142"/>
    </location>
    <ligand>
        <name>substrate</name>
    </ligand>
</feature>
<organism evidence="9 10">
    <name type="scientific">Rhizobium loti</name>
    <name type="common">Mesorhizobium loti</name>
    <dbReference type="NCBI Taxonomy" id="381"/>
    <lineage>
        <taxon>Bacteria</taxon>
        <taxon>Pseudomonadati</taxon>
        <taxon>Pseudomonadota</taxon>
        <taxon>Alphaproteobacteria</taxon>
        <taxon>Hyphomicrobiales</taxon>
        <taxon>Phyllobacteriaceae</taxon>
        <taxon>Mesorhizobium</taxon>
    </lineage>
</organism>
<dbReference type="Gene3D" id="3.30.420.40">
    <property type="match status" value="2"/>
</dbReference>
<dbReference type="InterPro" id="IPR043129">
    <property type="entry name" value="ATPase_NBD"/>
</dbReference>
<keyword evidence="2 7" id="KW-0819">tRNA processing</keyword>
<dbReference type="Proteomes" id="UP000093748">
    <property type="component" value="Unassembled WGS sequence"/>
</dbReference>